<sequence>MVITVKSEYTGKKDYFVHDNILMKCLKDLGYKNIYLGFGEWDAQKWYLFGLIKINVEGEVSPAANEQLKYLSDNPWPVDTEIDLTI</sequence>
<organism evidence="1 2">
    <name type="scientific">Cellulophaga phage phi4:1_13</name>
    <dbReference type="NCBI Taxonomy" id="1747284"/>
    <lineage>
        <taxon>Viruses</taxon>
        <taxon>Duplodnaviria</taxon>
        <taxon>Heunggongvirae</taxon>
        <taxon>Uroviricota</taxon>
        <taxon>Caudoviricetes</taxon>
        <taxon>Lightbulbvirus</taxon>
        <taxon>Lightbulbvirus Cba41</taxon>
    </lineage>
</organism>
<dbReference type="Proteomes" id="UP000229115">
    <property type="component" value="Segment"/>
</dbReference>
<reference evidence="1 2" key="1">
    <citation type="submission" date="2015-10" db="EMBL/GenBank/DDBJ databases">
        <title>Large-scale maps of variable infection efficiencies in aquatic Bacteriodetes phage-host model systems.</title>
        <authorList>
            <person name="Holmfeldt K."/>
            <person name="Solonenko N."/>
            <person name="Howard-Varona C."/>
            <person name="Moreno M."/>
            <person name="Malmstrom R.R."/>
            <person name="Blow M.J."/>
            <person name="Sullivan M.B."/>
        </authorList>
    </citation>
    <scope>NUCLEOTIDE SEQUENCE [LARGE SCALE GENOMIC DNA]</scope>
</reference>
<evidence type="ECO:0000313" key="2">
    <source>
        <dbReference type="Proteomes" id="UP000229115"/>
    </source>
</evidence>
<gene>
    <name evidence="1" type="ORF">Phi4113_174</name>
</gene>
<name>A0A0S2MW94_9CAUD</name>
<proteinExistence type="predicted"/>
<protein>
    <submittedName>
        <fullName evidence="1">Uncharacterized protein</fullName>
    </submittedName>
</protein>
<evidence type="ECO:0000313" key="1">
    <source>
        <dbReference type="EMBL" id="ALO80183.1"/>
    </source>
</evidence>
<accession>A0A0S2MW94</accession>
<dbReference type="EMBL" id="KT962245">
    <property type="protein sequence ID" value="ALO80183.1"/>
    <property type="molecule type" value="Genomic_RNA"/>
</dbReference>